<comment type="caution">
    <text evidence="8">The sequence shown here is derived from an EMBL/GenBank/DDBJ whole genome shotgun (WGS) entry which is preliminary data.</text>
</comment>
<evidence type="ECO:0000256" key="2">
    <source>
        <dbReference type="ARBA" id="ARBA00022946"/>
    </source>
</evidence>
<dbReference type="NCBIfam" id="TIGR03317">
    <property type="entry name" value="ygfZ_signature"/>
    <property type="match status" value="1"/>
</dbReference>
<sequence>MAAADKEILVQLKASKIAASYVNLLYCSEISGTSSNRSSGMWFCLAIQASEISKDICSDPIQDWNIVVKSPLSITNYLPLAAEYSVLEMQTTGHFIASSRGIFTPGETVKVMNADIRNPLYFSLLPQRGWLPIHEAVLISHPSLETAKMLGLRSSVSGRVVHLVLEQNFENERPLAPKILRVYSPYWLTIARCPPLTLRLVDVSSKNIKSNVFSPFKKKKVDEVVLEEITDEEFHGGYTIASALNFKLLGISASISDNGNDHFGKAQDLTALGDMDGSLGISACGADKNCMHLFVSSKPTSYQSVPTKVIMVRPYMTFTNRLGRDIYVKLSSEDPPKLLRASDVRVSFVCLDTKGPSKLHVQAEGTDWSFPVEIEKEDTIFLVLKKDNGTQDILRTEIRGYEEGSCFIVVFRHGPKDGPISKDNASWFALNPLIGGQMLLTTWFVAAYATNLVQPPPQRGRRLLLVYHNGRKWNNQVKRMRLTHRQELDDVPELIQRIQLELPSKDAARTCILSKSWLQAWSTSPAIRFCPTSFEKQHERKYMRWIRLALLRYHRHSLPITSLDLHLGIHTSDRAARKLISQATTSSSIASLKELRLTILGESFDLPDDMFSNENLHTLCFKLISPYTKFNPHSLQISSNPSIRCTNLRVLDLSRVDISQYVLNQLISKNKLLEKIILDVRPGFDEIKVNNLRYLREVIVCLSCGGWVKSLEFDDVPSLRSLLYKPTFIFLWGMPPTLFKMCPIGSLIVLELHNVYLDDAFSNMIKSNFPFLEELTLGIKWSSVKILDITCLTLRKLMLSFLLNEEIKVQVYAPNLLTFKHASCAAPRLLFTTTPPEQIELSLTLGHIDKWFFLGMREALKLSSKFNIKMNHFSCGVSVPFNIDAVKTIVAYPATNVEELILQHPNKNVFSEKNSLLIDGVFSICHPVYAKTYDGLRLKVANYFLYLIMKGVLESCEIRNPLDGRWVALTSSSSLLDTTSSHGFYEFKLSCLRRWWWYDWGRRGPDSAYARGFQNSSKKELPKIVQLTSVENDNGVMILWEPTTSKAAVLLMFSKKVSFQPANVYRKLEVAKQYRLRSKVDIENVGEEFSCWQRFGADHHRRQPSSLEDPQAASVGWGGTIDPTGSSSSQGNNTGLQWHKDPRLECLGFRGIFPTNSIPPMVEADTETAEENYLLWRLERGVAEGSIEIPKGEAIPLEYNLAGLNAISFDKRCYIGQELIARSHHRGVIRKRLLPLKFLNESGTGWCFTNWYQAEVREVTSLKSGKKAGTVTTALGSRGLGLLRLEDAFKESGNLVIKGQEDVKVETIRPEWWPREWFLEHEPHQAAG</sequence>
<comment type="subcellular location">
    <subcellularLocation>
        <location evidence="1">Mitochondrion</location>
    </subcellularLocation>
</comment>
<evidence type="ECO:0000259" key="6">
    <source>
        <dbReference type="Pfam" id="PF25036"/>
    </source>
</evidence>
<evidence type="ECO:0000313" key="8">
    <source>
        <dbReference type="EMBL" id="PWA98621.1"/>
    </source>
</evidence>
<evidence type="ECO:0000256" key="3">
    <source>
        <dbReference type="ARBA" id="ARBA00023128"/>
    </source>
</evidence>
<feature type="domain" description="CAF17 C-terminal" evidence="7">
    <location>
        <begin position="1230"/>
        <end position="1314"/>
    </location>
</feature>
<dbReference type="Proteomes" id="UP000245207">
    <property type="component" value="Unassembled WGS sequence"/>
</dbReference>
<organism evidence="8 9">
    <name type="scientific">Artemisia annua</name>
    <name type="common">Sweet wormwood</name>
    <dbReference type="NCBI Taxonomy" id="35608"/>
    <lineage>
        <taxon>Eukaryota</taxon>
        <taxon>Viridiplantae</taxon>
        <taxon>Streptophyta</taxon>
        <taxon>Embryophyta</taxon>
        <taxon>Tracheophyta</taxon>
        <taxon>Spermatophyta</taxon>
        <taxon>Magnoliopsida</taxon>
        <taxon>eudicotyledons</taxon>
        <taxon>Gunneridae</taxon>
        <taxon>Pentapetalae</taxon>
        <taxon>asterids</taxon>
        <taxon>campanulids</taxon>
        <taxon>Asterales</taxon>
        <taxon>Asteraceae</taxon>
        <taxon>Asteroideae</taxon>
        <taxon>Anthemideae</taxon>
        <taxon>Artemisiinae</taxon>
        <taxon>Artemisia</taxon>
    </lineage>
</organism>
<keyword evidence="2" id="KW-0809">Transit peptide</keyword>
<evidence type="ECO:0000259" key="5">
    <source>
        <dbReference type="Pfam" id="PF24758"/>
    </source>
</evidence>
<dbReference type="InterPro" id="IPR027266">
    <property type="entry name" value="TrmE/GcvT-like"/>
</dbReference>
<evidence type="ECO:0000256" key="1">
    <source>
        <dbReference type="ARBA" id="ARBA00004173"/>
    </source>
</evidence>
<feature type="domain" description="Vacuolar protein sorting-associated protein 13 VPS13 adaptor binding" evidence="6">
    <location>
        <begin position="43"/>
        <end position="428"/>
    </location>
</feature>
<dbReference type="EMBL" id="PKPP01000057">
    <property type="protein sequence ID" value="PWA98621.1"/>
    <property type="molecule type" value="Genomic_DNA"/>
</dbReference>
<dbReference type="Gene3D" id="3.30.1360.120">
    <property type="entry name" value="Probable tRNA modification gtpase trme, domain 1"/>
    <property type="match status" value="1"/>
</dbReference>
<dbReference type="Pfam" id="PF25455">
    <property type="entry name" value="Beta-barrel_CAF17_C"/>
    <property type="match status" value="1"/>
</dbReference>
<accession>A0A2U1QKS3</accession>
<dbReference type="SUPFAM" id="SSF52047">
    <property type="entry name" value="RNI-like"/>
    <property type="match status" value="1"/>
</dbReference>
<dbReference type="InterPro" id="IPR055411">
    <property type="entry name" value="LRR_FXL15/At3g58940/PEG3-like"/>
</dbReference>
<evidence type="ECO:0000256" key="4">
    <source>
        <dbReference type="SAM" id="MobiDB-lite"/>
    </source>
</evidence>
<evidence type="ECO:0000313" key="9">
    <source>
        <dbReference type="Proteomes" id="UP000245207"/>
    </source>
</evidence>
<feature type="region of interest" description="Disordered" evidence="4">
    <location>
        <begin position="1101"/>
        <end position="1135"/>
    </location>
</feature>
<evidence type="ECO:0000259" key="7">
    <source>
        <dbReference type="Pfam" id="PF25455"/>
    </source>
</evidence>
<dbReference type="InterPro" id="IPR045179">
    <property type="entry name" value="YgfZ/GcvT"/>
</dbReference>
<keyword evidence="3" id="KW-0496">Mitochondrion</keyword>
<dbReference type="GO" id="GO:0016226">
    <property type="term" value="P:iron-sulfur cluster assembly"/>
    <property type="evidence" value="ECO:0007669"/>
    <property type="project" value="TreeGrafter"/>
</dbReference>
<protein>
    <submittedName>
        <fullName evidence="8">Pleckstrin (PH) domain superfamily protein</fullName>
    </submittedName>
</protein>
<feature type="domain" description="F-box/LRR-repeat protein 15/At3g58940/PEG3-like LRR" evidence="5">
    <location>
        <begin position="592"/>
        <end position="725"/>
    </location>
</feature>
<dbReference type="STRING" id="35608.A0A2U1QKS3"/>
<dbReference type="Pfam" id="PF24758">
    <property type="entry name" value="LRR_At5g56370"/>
    <property type="match status" value="1"/>
</dbReference>
<dbReference type="SUPFAM" id="SSF103025">
    <property type="entry name" value="Folate-binding domain"/>
    <property type="match status" value="1"/>
</dbReference>
<dbReference type="OrthoDB" id="1747010at2759"/>
<dbReference type="PANTHER" id="PTHR22602:SF0">
    <property type="entry name" value="TRANSFERASE CAF17, MITOCHONDRIAL-RELATED"/>
    <property type="match status" value="1"/>
</dbReference>
<dbReference type="InterPro" id="IPR017703">
    <property type="entry name" value="YgfZ/GCV_T_CS"/>
</dbReference>
<dbReference type="PANTHER" id="PTHR22602">
    <property type="entry name" value="TRANSFERASE CAF17, MITOCHONDRIAL-RELATED"/>
    <property type="match status" value="1"/>
</dbReference>
<dbReference type="GO" id="GO:0005759">
    <property type="term" value="C:mitochondrial matrix"/>
    <property type="evidence" value="ECO:0007669"/>
    <property type="project" value="TreeGrafter"/>
</dbReference>
<dbReference type="Pfam" id="PF25036">
    <property type="entry name" value="VPS13_VAB"/>
    <property type="match status" value="1"/>
</dbReference>
<dbReference type="InterPro" id="IPR009543">
    <property type="entry name" value="VPS13_VAB"/>
</dbReference>
<keyword evidence="9" id="KW-1185">Reference proteome</keyword>
<reference evidence="8 9" key="1">
    <citation type="journal article" date="2018" name="Mol. Plant">
        <title>The genome of Artemisia annua provides insight into the evolution of Asteraceae family and artemisinin biosynthesis.</title>
        <authorList>
            <person name="Shen Q."/>
            <person name="Zhang L."/>
            <person name="Liao Z."/>
            <person name="Wang S."/>
            <person name="Yan T."/>
            <person name="Shi P."/>
            <person name="Liu M."/>
            <person name="Fu X."/>
            <person name="Pan Q."/>
            <person name="Wang Y."/>
            <person name="Lv Z."/>
            <person name="Lu X."/>
            <person name="Zhang F."/>
            <person name="Jiang W."/>
            <person name="Ma Y."/>
            <person name="Chen M."/>
            <person name="Hao X."/>
            <person name="Li L."/>
            <person name="Tang Y."/>
            <person name="Lv G."/>
            <person name="Zhou Y."/>
            <person name="Sun X."/>
            <person name="Brodelius P.E."/>
            <person name="Rose J.K.C."/>
            <person name="Tang K."/>
        </authorList>
    </citation>
    <scope>NUCLEOTIDE SEQUENCE [LARGE SCALE GENOMIC DNA]</scope>
    <source>
        <strain evidence="9">cv. Huhao1</strain>
        <tissue evidence="8">Leaf</tissue>
    </source>
</reference>
<proteinExistence type="predicted"/>
<name>A0A2U1QKS3_ARTAN</name>
<gene>
    <name evidence="8" type="ORF">CTI12_AA016240</name>
</gene>
<dbReference type="InterPro" id="IPR057460">
    <property type="entry name" value="CAF17_C"/>
</dbReference>